<keyword evidence="3" id="KW-1185">Reference proteome</keyword>
<dbReference type="EMBL" id="MH179480">
    <property type="protein sequence ID" value="AWH15472.1"/>
    <property type="molecule type" value="Genomic_DNA"/>
</dbReference>
<sequence>MGLDEKKVPVTALNKAKQDNNISNSSVLLSVSYLGYMTDKAMNGLPDIDPPTVASEKFREGMVAAIKYQDSTTNPIINPYSVNPDNDPQQAHDAEEWSAGYALVRTSQHDPKYDTAKPHIPVISKEAIAESQKDLQSPPISGKQKQ</sequence>
<dbReference type="KEGG" id="vg:77935244"/>
<dbReference type="GeneID" id="77935244"/>
<dbReference type="RefSeq" id="YP_010659276.1">
    <property type="nucleotide sequence ID" value="NC_070866.1"/>
</dbReference>
<name>A0A2S1PFX7_9CAUD</name>
<accession>A0A2S1PFX7</accession>
<dbReference type="Proteomes" id="UP000246250">
    <property type="component" value="Segment"/>
</dbReference>
<organism evidence="2 3">
    <name type="scientific">Pseudomonas phage 98PfluR60PP</name>
    <dbReference type="NCBI Taxonomy" id="2163965"/>
    <lineage>
        <taxon>Viruses</taxon>
        <taxon>Duplodnaviria</taxon>
        <taxon>Heunggongvirae</taxon>
        <taxon>Uroviricota</taxon>
        <taxon>Caudoviricetes</taxon>
        <taxon>Schitoviridae</taxon>
        <taxon>Littlefixvirus</taxon>
        <taxon>Littlefixvirus 98Pflur60pp</taxon>
    </lineage>
</organism>
<feature type="compositionally biased region" description="Polar residues" evidence="1">
    <location>
        <begin position="74"/>
        <end position="89"/>
    </location>
</feature>
<evidence type="ECO:0000313" key="2">
    <source>
        <dbReference type="EMBL" id="AWH15472.1"/>
    </source>
</evidence>
<feature type="region of interest" description="Disordered" evidence="1">
    <location>
        <begin position="74"/>
        <end position="93"/>
    </location>
</feature>
<evidence type="ECO:0000313" key="3">
    <source>
        <dbReference type="Proteomes" id="UP000246250"/>
    </source>
</evidence>
<proteinExistence type="predicted"/>
<feature type="region of interest" description="Disordered" evidence="1">
    <location>
        <begin position="124"/>
        <end position="146"/>
    </location>
</feature>
<reference evidence="2 3" key="1">
    <citation type="submission" date="2018-04" db="EMBL/GenBank/DDBJ databases">
        <title>Complete genome sequences of new Aeromonas and Pseudomonas phages promising in phage therapy dedicated to aquaculture.</title>
        <authorList>
            <person name="Kolsut J."/>
            <person name="Wojcik E."/>
            <person name="Wojtasik A."/>
            <person name="Dastych J."/>
        </authorList>
    </citation>
    <scope>NUCLEOTIDE SEQUENCE [LARGE SCALE GENOMIC DNA]</scope>
</reference>
<evidence type="ECO:0000256" key="1">
    <source>
        <dbReference type="SAM" id="MobiDB-lite"/>
    </source>
</evidence>
<protein>
    <submittedName>
        <fullName evidence="2">Uncharacterized protein</fullName>
    </submittedName>
</protein>